<dbReference type="RefSeq" id="WP_208046989.1">
    <property type="nucleotide sequence ID" value="NZ_JAGDYL010000039.1"/>
</dbReference>
<evidence type="ECO:0000256" key="3">
    <source>
        <dbReference type="ARBA" id="ARBA00022840"/>
    </source>
</evidence>
<reference evidence="6" key="1">
    <citation type="submission" date="2021-03" db="EMBL/GenBank/DDBJ databases">
        <title>Leucobacter chromiisoli sp. nov., isolated from chromium-containing soil of chemical plant.</title>
        <authorList>
            <person name="Xu Z."/>
        </authorList>
    </citation>
    <scope>NUCLEOTIDE SEQUENCE</scope>
    <source>
        <strain evidence="6">A2</strain>
    </source>
</reference>
<comment type="cofactor">
    <cofactor evidence="5">
        <name>Mg(2+)</name>
        <dbReference type="ChEBI" id="CHEBI:18420"/>
    </cofactor>
</comment>
<dbReference type="Pfam" id="PF01812">
    <property type="entry name" value="5-FTHF_cyc-lig"/>
    <property type="match status" value="1"/>
</dbReference>
<feature type="binding site" evidence="4">
    <location>
        <position position="57"/>
    </location>
    <ligand>
        <name>substrate</name>
    </ligand>
</feature>
<dbReference type="GO" id="GO:0030272">
    <property type="term" value="F:5-formyltetrahydrofolate cyclo-ligase activity"/>
    <property type="evidence" value="ECO:0007669"/>
    <property type="project" value="UniProtKB-EC"/>
</dbReference>
<protein>
    <recommendedName>
        <fullName evidence="5">5-formyltetrahydrofolate cyclo-ligase</fullName>
        <ecNumber evidence="5">6.3.3.2</ecNumber>
    </recommendedName>
</protein>
<sequence length="195" mass="21191">MQQHDDIVREKRRIRGEVRARRRALTPEQRRAAGEALTARLAELVESRGARSVSCYLPLPSEPDTMGFLSWAAGRGIEVLLPTSLEGFRLGWIRPDGTGTVAGAHGITEPRGELLPEGAIGEVDLMLIPASAVDTSGMRLGWGLGYFDRCLDSLERRPPVFAVVHDGDVLDRVPAEAHDSPVTGAVTPTRVLFFG</sequence>
<dbReference type="Proteomes" id="UP000664398">
    <property type="component" value="Unassembled WGS sequence"/>
</dbReference>
<dbReference type="InterPro" id="IPR024185">
    <property type="entry name" value="FTHF_cligase-like_sf"/>
</dbReference>
<dbReference type="SUPFAM" id="SSF100950">
    <property type="entry name" value="NagB/RpiA/CoA transferase-like"/>
    <property type="match status" value="1"/>
</dbReference>
<keyword evidence="6" id="KW-0436">Ligase</keyword>
<evidence type="ECO:0000256" key="4">
    <source>
        <dbReference type="PIRSR" id="PIRSR006806-1"/>
    </source>
</evidence>
<evidence type="ECO:0000256" key="5">
    <source>
        <dbReference type="RuleBase" id="RU361279"/>
    </source>
</evidence>
<feature type="binding site" evidence="4">
    <location>
        <position position="62"/>
    </location>
    <ligand>
        <name>substrate</name>
    </ligand>
</feature>
<proteinExistence type="inferred from homology"/>
<name>A0A939LYM5_9MICO</name>
<feature type="binding site" evidence="4">
    <location>
        <begin position="11"/>
        <end position="15"/>
    </location>
    <ligand>
        <name>ATP</name>
        <dbReference type="ChEBI" id="CHEBI:30616"/>
    </ligand>
</feature>
<dbReference type="PANTHER" id="PTHR23407">
    <property type="entry name" value="ATPASE INHIBITOR/5-FORMYLTETRAHYDROFOLATE CYCLO-LIGASE"/>
    <property type="match status" value="1"/>
</dbReference>
<evidence type="ECO:0000256" key="1">
    <source>
        <dbReference type="ARBA" id="ARBA00010638"/>
    </source>
</evidence>
<dbReference type="PIRSF" id="PIRSF006806">
    <property type="entry name" value="FTHF_cligase"/>
    <property type="match status" value="1"/>
</dbReference>
<dbReference type="PANTHER" id="PTHR23407:SF1">
    <property type="entry name" value="5-FORMYLTETRAHYDROFOLATE CYCLO-LIGASE"/>
    <property type="match status" value="1"/>
</dbReference>
<dbReference type="EMBL" id="JAGDYL010000039">
    <property type="protein sequence ID" value="MBO1806536.1"/>
    <property type="molecule type" value="Genomic_DNA"/>
</dbReference>
<dbReference type="InterPro" id="IPR037171">
    <property type="entry name" value="NagB/RpiA_transferase-like"/>
</dbReference>
<gene>
    <name evidence="6" type="ORF">J4H91_14620</name>
</gene>
<evidence type="ECO:0000256" key="2">
    <source>
        <dbReference type="ARBA" id="ARBA00022741"/>
    </source>
</evidence>
<dbReference type="GO" id="GO:0009396">
    <property type="term" value="P:folic acid-containing compound biosynthetic process"/>
    <property type="evidence" value="ECO:0007669"/>
    <property type="project" value="TreeGrafter"/>
</dbReference>
<dbReference type="GO" id="GO:0046872">
    <property type="term" value="F:metal ion binding"/>
    <property type="evidence" value="ECO:0007669"/>
    <property type="project" value="UniProtKB-KW"/>
</dbReference>
<dbReference type="InterPro" id="IPR002698">
    <property type="entry name" value="FTHF_cligase"/>
</dbReference>
<dbReference type="GO" id="GO:0035999">
    <property type="term" value="P:tetrahydrofolate interconversion"/>
    <property type="evidence" value="ECO:0007669"/>
    <property type="project" value="TreeGrafter"/>
</dbReference>
<evidence type="ECO:0000313" key="7">
    <source>
        <dbReference type="Proteomes" id="UP000664398"/>
    </source>
</evidence>
<evidence type="ECO:0000313" key="6">
    <source>
        <dbReference type="EMBL" id="MBO1806536.1"/>
    </source>
</evidence>
<dbReference type="EC" id="6.3.3.2" evidence="5"/>
<accession>A0A939LYM5</accession>
<comment type="catalytic activity">
    <reaction evidence="5">
        <text>(6S)-5-formyl-5,6,7,8-tetrahydrofolate + ATP = (6R)-5,10-methenyltetrahydrofolate + ADP + phosphate</text>
        <dbReference type="Rhea" id="RHEA:10488"/>
        <dbReference type="ChEBI" id="CHEBI:30616"/>
        <dbReference type="ChEBI" id="CHEBI:43474"/>
        <dbReference type="ChEBI" id="CHEBI:57455"/>
        <dbReference type="ChEBI" id="CHEBI:57457"/>
        <dbReference type="ChEBI" id="CHEBI:456216"/>
        <dbReference type="EC" id="6.3.3.2"/>
    </reaction>
</comment>
<comment type="caution">
    <text evidence="6">The sequence shown here is derived from an EMBL/GenBank/DDBJ whole genome shotgun (WGS) entry which is preliminary data.</text>
</comment>
<dbReference type="NCBIfam" id="TIGR02727">
    <property type="entry name" value="MTHFS_bact"/>
    <property type="match status" value="1"/>
</dbReference>
<dbReference type="GO" id="GO:0005524">
    <property type="term" value="F:ATP binding"/>
    <property type="evidence" value="ECO:0007669"/>
    <property type="project" value="UniProtKB-KW"/>
</dbReference>
<keyword evidence="2 4" id="KW-0547">Nucleotide-binding</keyword>
<organism evidence="6 7">
    <name type="scientific">Leucobacter ruminantium</name>
    <dbReference type="NCBI Taxonomy" id="1289170"/>
    <lineage>
        <taxon>Bacteria</taxon>
        <taxon>Bacillati</taxon>
        <taxon>Actinomycetota</taxon>
        <taxon>Actinomycetes</taxon>
        <taxon>Micrococcales</taxon>
        <taxon>Microbacteriaceae</taxon>
        <taxon>Leucobacter</taxon>
    </lineage>
</organism>
<keyword evidence="5" id="KW-0460">Magnesium</keyword>
<keyword evidence="7" id="KW-1185">Reference proteome</keyword>
<dbReference type="Gene3D" id="3.40.50.10420">
    <property type="entry name" value="NagB/RpiA/CoA transferase-like"/>
    <property type="match status" value="1"/>
</dbReference>
<keyword evidence="3 4" id="KW-0067">ATP-binding</keyword>
<dbReference type="AlphaFoldDB" id="A0A939LYM5"/>
<comment type="similarity">
    <text evidence="1 5">Belongs to the 5-formyltetrahydrofolate cyclo-ligase family.</text>
</comment>
<keyword evidence="5" id="KW-0479">Metal-binding</keyword>